<accession>A0A0U3P0Y4</accession>
<dbReference type="SMART" id="SM00382">
    <property type="entry name" value="AAA"/>
    <property type="match status" value="1"/>
</dbReference>
<evidence type="ECO:0000256" key="2">
    <source>
        <dbReference type="ARBA" id="ARBA00022448"/>
    </source>
</evidence>
<proteinExistence type="inferred from homology"/>
<dbReference type="SUPFAM" id="SSF52540">
    <property type="entry name" value="P-loop containing nucleoside triphosphate hydrolases"/>
    <property type="match status" value="1"/>
</dbReference>
<organism evidence="8 9">
    <name type="scientific">Pannonibacter phragmitetus</name>
    <dbReference type="NCBI Taxonomy" id="121719"/>
    <lineage>
        <taxon>Bacteria</taxon>
        <taxon>Pseudomonadati</taxon>
        <taxon>Pseudomonadota</taxon>
        <taxon>Alphaproteobacteria</taxon>
        <taxon>Hyphomicrobiales</taxon>
        <taxon>Stappiaceae</taxon>
        <taxon>Pannonibacter</taxon>
    </lineage>
</organism>
<evidence type="ECO:0000256" key="5">
    <source>
        <dbReference type="ARBA" id="ARBA00022967"/>
    </source>
</evidence>
<reference evidence="8 9" key="1">
    <citation type="submission" date="2015-10" db="EMBL/GenBank/DDBJ databases">
        <title>The world's first case of liver abscess caused by Pannonibacter phragmitetus.</title>
        <authorList>
            <person name="Ming D."/>
            <person name="Wang M."/>
            <person name="Zhou Y."/>
            <person name="Jiang T."/>
            <person name="Hu S."/>
        </authorList>
    </citation>
    <scope>NUCLEOTIDE SEQUENCE [LARGE SCALE GENOMIC DNA]</scope>
    <source>
        <strain evidence="8 9">31801</strain>
    </source>
</reference>
<keyword evidence="2" id="KW-0813">Transport</keyword>
<dbReference type="InterPro" id="IPR017871">
    <property type="entry name" value="ABC_transporter-like_CS"/>
</dbReference>
<dbReference type="Pfam" id="PF00005">
    <property type="entry name" value="ABC_tran"/>
    <property type="match status" value="1"/>
</dbReference>
<evidence type="ECO:0000313" key="8">
    <source>
        <dbReference type="EMBL" id="ALV26514.1"/>
    </source>
</evidence>
<dbReference type="PROSITE" id="PS50893">
    <property type="entry name" value="ABC_TRANSPORTER_2"/>
    <property type="match status" value="1"/>
</dbReference>
<evidence type="ECO:0000313" key="9">
    <source>
        <dbReference type="Proteomes" id="UP000064921"/>
    </source>
</evidence>
<keyword evidence="4" id="KW-0067">ATP-binding</keyword>
<evidence type="ECO:0000256" key="3">
    <source>
        <dbReference type="ARBA" id="ARBA00022741"/>
    </source>
</evidence>
<dbReference type="KEGG" id="pphr:APZ00_04990"/>
<evidence type="ECO:0000259" key="7">
    <source>
        <dbReference type="PROSITE" id="PS50893"/>
    </source>
</evidence>
<dbReference type="eggNOG" id="COG1120">
    <property type="taxonomic scope" value="Bacteria"/>
</dbReference>
<dbReference type="CDD" id="cd03214">
    <property type="entry name" value="ABC_Iron-Siderophores_B12_Hemin"/>
    <property type="match status" value="1"/>
</dbReference>
<dbReference type="RefSeq" id="WP_058898241.1">
    <property type="nucleotide sequence ID" value="NZ_CP013068.1"/>
</dbReference>
<dbReference type="GO" id="GO:0005524">
    <property type="term" value="F:ATP binding"/>
    <property type="evidence" value="ECO:0007669"/>
    <property type="project" value="UniProtKB-KW"/>
</dbReference>
<comment type="function">
    <text evidence="6">Part of the ABC transporter complex HmuTUV involved in hemin import. Responsible for energy coupling to the transport system.</text>
</comment>
<keyword evidence="5" id="KW-1278">Translocase</keyword>
<evidence type="ECO:0000256" key="6">
    <source>
        <dbReference type="ARBA" id="ARBA00037066"/>
    </source>
</evidence>
<dbReference type="AlphaFoldDB" id="A0A0U3P0Y4"/>
<dbReference type="PROSITE" id="PS00211">
    <property type="entry name" value="ABC_TRANSPORTER_1"/>
    <property type="match status" value="1"/>
</dbReference>
<evidence type="ECO:0000256" key="1">
    <source>
        <dbReference type="ARBA" id="ARBA00005417"/>
    </source>
</evidence>
<dbReference type="STRING" id="121719.APZ00_04990"/>
<name>A0A0U3P0Y4_9HYPH</name>
<dbReference type="PANTHER" id="PTHR42794:SF1">
    <property type="entry name" value="HEMIN IMPORT ATP-BINDING PROTEIN HMUV"/>
    <property type="match status" value="1"/>
</dbReference>
<evidence type="ECO:0000256" key="4">
    <source>
        <dbReference type="ARBA" id="ARBA00022840"/>
    </source>
</evidence>
<dbReference type="PANTHER" id="PTHR42794">
    <property type="entry name" value="HEMIN IMPORT ATP-BINDING PROTEIN HMUV"/>
    <property type="match status" value="1"/>
</dbReference>
<comment type="similarity">
    <text evidence="1">Belongs to the ABC transporter superfamily.</text>
</comment>
<dbReference type="EMBL" id="CP013068">
    <property type="protein sequence ID" value="ALV26514.1"/>
    <property type="molecule type" value="Genomic_DNA"/>
</dbReference>
<dbReference type="Proteomes" id="UP000064921">
    <property type="component" value="Chromosome"/>
</dbReference>
<keyword evidence="3" id="KW-0547">Nucleotide-binding</keyword>
<dbReference type="GO" id="GO:0016887">
    <property type="term" value="F:ATP hydrolysis activity"/>
    <property type="evidence" value="ECO:0007669"/>
    <property type="project" value="InterPro"/>
</dbReference>
<dbReference type="FunFam" id="3.40.50.300:FF:000134">
    <property type="entry name" value="Iron-enterobactin ABC transporter ATP-binding protein"/>
    <property type="match status" value="1"/>
</dbReference>
<sequence length="267" mass="28983">MMLTAHDLTWRAQGRLINDKVSLDLAEGEFLGIAGPNGSGKSTLLSMLSGLRKPASGHVTVMGTPMTDLSRRDIARRIAVVEQHAETSERLTARQVVELGRTPHLSILRQWSGEDDAIVSDAIAAAGIQDFETREWLTLSGGEKQRLQIARALAQQPAVLILDEPINHLDIEHQIGLLDLVSSQGLSVIAALHDLNHAAMFCDRLIVMDAGRIAAQGRPGSILTPDLLARVFKVEATVETGPEGECHIRYARPSSRRRKHPLQGAAA</sequence>
<dbReference type="Gene3D" id="3.40.50.300">
    <property type="entry name" value="P-loop containing nucleotide triphosphate hydrolases"/>
    <property type="match status" value="1"/>
</dbReference>
<dbReference type="InterPro" id="IPR003439">
    <property type="entry name" value="ABC_transporter-like_ATP-bd"/>
</dbReference>
<feature type="domain" description="ABC transporter" evidence="7">
    <location>
        <begin position="3"/>
        <end position="235"/>
    </location>
</feature>
<dbReference type="InterPro" id="IPR003593">
    <property type="entry name" value="AAA+_ATPase"/>
</dbReference>
<keyword evidence="9" id="KW-1185">Reference proteome</keyword>
<protein>
    <submittedName>
        <fullName evidence="8">Histidinol phosphatase</fullName>
    </submittedName>
</protein>
<dbReference type="InterPro" id="IPR027417">
    <property type="entry name" value="P-loop_NTPase"/>
</dbReference>
<gene>
    <name evidence="8" type="ORF">APZ00_04990</name>
</gene>